<gene>
    <name evidence="2" type="ORF">AWC31_07085</name>
</gene>
<evidence type="ECO:0000313" key="2">
    <source>
        <dbReference type="EMBL" id="ORX09954.1"/>
    </source>
</evidence>
<dbReference type="Proteomes" id="UP000193964">
    <property type="component" value="Unassembled WGS sequence"/>
</dbReference>
<dbReference type="AlphaFoldDB" id="A0A1X2EV02"/>
<comment type="caution">
    <text evidence="2">The sequence shown here is derived from an EMBL/GenBank/DDBJ whole genome shotgun (WGS) entry which is preliminary data.</text>
</comment>
<dbReference type="RefSeq" id="WP_165766094.1">
    <property type="nucleotide sequence ID" value="NZ_JACKUA010000028.1"/>
</dbReference>
<evidence type="ECO:0000256" key="1">
    <source>
        <dbReference type="SAM" id="MobiDB-lite"/>
    </source>
</evidence>
<name>A0A1X2EV02_9MYCO</name>
<dbReference type="Pfam" id="PF10888">
    <property type="entry name" value="DUF2742"/>
    <property type="match status" value="1"/>
</dbReference>
<organism evidence="2 3">
    <name type="scientific">Mycolicibacterium wolinskyi</name>
    <dbReference type="NCBI Taxonomy" id="59750"/>
    <lineage>
        <taxon>Bacteria</taxon>
        <taxon>Bacillati</taxon>
        <taxon>Actinomycetota</taxon>
        <taxon>Actinomycetes</taxon>
        <taxon>Mycobacteriales</taxon>
        <taxon>Mycobacteriaceae</taxon>
        <taxon>Mycolicibacterium</taxon>
    </lineage>
</organism>
<proteinExistence type="predicted"/>
<dbReference type="EMBL" id="LQQA01000033">
    <property type="protein sequence ID" value="ORX09954.1"/>
    <property type="molecule type" value="Genomic_DNA"/>
</dbReference>
<accession>A0A1X2EV02</accession>
<evidence type="ECO:0000313" key="3">
    <source>
        <dbReference type="Proteomes" id="UP000193964"/>
    </source>
</evidence>
<protein>
    <recommendedName>
        <fullName evidence="4">DUF2742 domain-containing protein</fullName>
    </recommendedName>
</protein>
<sequence length="135" mass="14634">MTDPKKNVEARSPSGAGTPATRTPSHDVLDQTNTLSRQVSWFEVYQYAERLATSHGVVLNHLPLPGTPQWCGMPDTDARKLMALVLGGVREALNHEVVQEHLADAGKKIAASADWSALAQRIQSGHGPYIPRKAS</sequence>
<reference evidence="2 3" key="1">
    <citation type="submission" date="2016-01" db="EMBL/GenBank/DDBJ databases">
        <title>The new phylogeny of the genus Mycobacterium.</title>
        <authorList>
            <person name="Tarcisio F."/>
            <person name="Conor M."/>
            <person name="Antonella G."/>
            <person name="Elisabetta G."/>
            <person name="Giulia F.S."/>
            <person name="Sara T."/>
            <person name="Anna F."/>
            <person name="Clotilde B."/>
            <person name="Roberto B."/>
            <person name="Veronica D.S."/>
            <person name="Fabio R."/>
            <person name="Monica P."/>
            <person name="Olivier J."/>
            <person name="Enrico T."/>
            <person name="Nicola S."/>
        </authorList>
    </citation>
    <scope>NUCLEOTIDE SEQUENCE [LARGE SCALE GENOMIC DNA]</scope>
    <source>
        <strain evidence="2 3">ATCC 700010</strain>
    </source>
</reference>
<feature type="region of interest" description="Disordered" evidence="1">
    <location>
        <begin position="1"/>
        <end position="32"/>
    </location>
</feature>
<dbReference type="InterPro" id="IPR024384">
    <property type="entry name" value="DUF2742"/>
</dbReference>
<evidence type="ECO:0008006" key="4">
    <source>
        <dbReference type="Google" id="ProtNLM"/>
    </source>
</evidence>